<reference evidence="3 4" key="1">
    <citation type="submission" date="2014-09" db="EMBL/GenBank/DDBJ databases">
        <authorList>
            <person name="Magalhaes I.L.F."/>
            <person name="Oliveira U."/>
            <person name="Santos F.R."/>
            <person name="Vidigal T.H.D.A."/>
            <person name="Brescovit A.D."/>
            <person name="Santos A.J."/>
        </authorList>
    </citation>
    <scope>NUCLEOTIDE SEQUENCE [LARGE SCALE GENOMIC DNA]</scope>
</reference>
<proteinExistence type="predicted"/>
<dbReference type="STRING" id="401625.A0A0P1BFQ3"/>
<dbReference type="Gene3D" id="3.40.50.1110">
    <property type="entry name" value="SGNH hydrolase"/>
    <property type="match status" value="2"/>
</dbReference>
<accession>A0A0P1BFQ3</accession>
<dbReference type="EMBL" id="CCYA01000248">
    <property type="protein sequence ID" value="CEH14727.1"/>
    <property type="molecule type" value="Genomic_DNA"/>
</dbReference>
<evidence type="ECO:0000313" key="3">
    <source>
        <dbReference type="EMBL" id="CEH14727.1"/>
    </source>
</evidence>
<dbReference type="PANTHER" id="PTHR45648:SF22">
    <property type="entry name" value="GDSL LIPASE_ACYLHYDROLASE FAMILY PROTEIN (AFU_ORTHOLOGUE AFUA_4G14700)"/>
    <property type="match status" value="1"/>
</dbReference>
<dbReference type="PANTHER" id="PTHR45648">
    <property type="entry name" value="GDSL LIPASE/ACYLHYDROLASE FAMILY PROTEIN (AFU_ORTHOLOGUE AFUA_4G14700)"/>
    <property type="match status" value="1"/>
</dbReference>
<feature type="chain" id="PRO_5006059467" evidence="2">
    <location>
        <begin position="22"/>
        <end position="237"/>
    </location>
</feature>
<dbReference type="AlphaFoldDB" id="A0A0P1BFQ3"/>
<evidence type="ECO:0000256" key="1">
    <source>
        <dbReference type="ARBA" id="ARBA00022801"/>
    </source>
</evidence>
<dbReference type="SUPFAM" id="SSF52266">
    <property type="entry name" value="SGNH hydrolase"/>
    <property type="match status" value="1"/>
</dbReference>
<keyword evidence="2" id="KW-0732">Signal</keyword>
<keyword evidence="4" id="KW-1185">Reference proteome</keyword>
<sequence>MRCSVPLLVFGALALASLASAKPVKLGLITQLVNFGDSLTDNGNGSYLLTNKTWPADPAYFNGRFSNGPTGGLNDIFFAIGTPVFESPEKFAEGSAKRLMQAVEVLRKAGAINFIIPYGPKLDTLPYTSTTSPSVQASFSAYSKALHLAVQKHAKAYLRAHPLLHIVLFDGDVDSTLGGAEAFKVTDKPCLVGAYGEAPRSLCAEPDQYLFWDLYHPTTRAHSFLAQKAFKAIKRAA</sequence>
<dbReference type="InterPro" id="IPR051058">
    <property type="entry name" value="GDSL_Est/Lipase"/>
</dbReference>
<evidence type="ECO:0000256" key="2">
    <source>
        <dbReference type="SAM" id="SignalP"/>
    </source>
</evidence>
<protein>
    <submittedName>
        <fullName evidence="3">Lipolytic protein g-d-s-l family</fullName>
    </submittedName>
</protein>
<dbReference type="Proteomes" id="UP000054845">
    <property type="component" value="Unassembled WGS sequence"/>
</dbReference>
<evidence type="ECO:0000313" key="4">
    <source>
        <dbReference type="Proteomes" id="UP000054845"/>
    </source>
</evidence>
<name>A0A0P1BFQ3_9BASI</name>
<dbReference type="InterPro" id="IPR036514">
    <property type="entry name" value="SGNH_hydro_sf"/>
</dbReference>
<organism evidence="3 4">
    <name type="scientific">Ceraceosorus bombacis</name>
    <dbReference type="NCBI Taxonomy" id="401625"/>
    <lineage>
        <taxon>Eukaryota</taxon>
        <taxon>Fungi</taxon>
        <taxon>Dikarya</taxon>
        <taxon>Basidiomycota</taxon>
        <taxon>Ustilaginomycotina</taxon>
        <taxon>Exobasidiomycetes</taxon>
        <taxon>Ceraceosorales</taxon>
        <taxon>Ceraceosoraceae</taxon>
        <taxon>Ceraceosorus</taxon>
    </lineage>
</organism>
<feature type="signal peptide" evidence="2">
    <location>
        <begin position="1"/>
        <end position="21"/>
    </location>
</feature>
<dbReference type="GO" id="GO:0016787">
    <property type="term" value="F:hydrolase activity"/>
    <property type="evidence" value="ECO:0007669"/>
    <property type="project" value="UniProtKB-KW"/>
</dbReference>
<dbReference type="OrthoDB" id="1600564at2759"/>
<keyword evidence="1" id="KW-0378">Hydrolase</keyword>